<name>A0ABU8BFZ8_9BRAD</name>
<sequence>MALQPVLGIGAPSGNGILRYLFENYAFDTDRRELHREADVIAIAPQVFDLLEYLIRNRQRVVSEDDLITPFGAGASCPMRP</sequence>
<keyword evidence="5" id="KW-1185">Reference proteome</keyword>
<evidence type="ECO:0000256" key="1">
    <source>
        <dbReference type="ARBA" id="ARBA00023125"/>
    </source>
</evidence>
<protein>
    <submittedName>
        <fullName evidence="4">DNA-binding response OmpR family regulator</fullName>
    </submittedName>
</protein>
<reference evidence="4 5" key="1">
    <citation type="submission" date="2024-02" db="EMBL/GenBank/DDBJ databases">
        <title>Adaptive strategies in a cosmopolitan and abundant soil bacterium.</title>
        <authorList>
            <person name="Carini P."/>
        </authorList>
    </citation>
    <scope>NUCLEOTIDE SEQUENCE [LARGE SCALE GENOMIC DNA]</scope>
    <source>
        <strain evidence="4 5">AZCC 1608</strain>
    </source>
</reference>
<evidence type="ECO:0000313" key="5">
    <source>
        <dbReference type="Proteomes" id="UP001364224"/>
    </source>
</evidence>
<comment type="caution">
    <text evidence="4">The sequence shown here is derived from an EMBL/GenBank/DDBJ whole genome shotgun (WGS) entry which is preliminary data.</text>
</comment>
<dbReference type="PROSITE" id="PS51755">
    <property type="entry name" value="OMPR_PHOB"/>
    <property type="match status" value="1"/>
</dbReference>
<dbReference type="InterPro" id="IPR036388">
    <property type="entry name" value="WH-like_DNA-bd_sf"/>
</dbReference>
<feature type="domain" description="OmpR/PhoB-type" evidence="3">
    <location>
        <begin position="15"/>
        <end position="81"/>
    </location>
</feature>
<dbReference type="GO" id="GO:0003677">
    <property type="term" value="F:DNA binding"/>
    <property type="evidence" value="ECO:0007669"/>
    <property type="project" value="UniProtKB-KW"/>
</dbReference>
<dbReference type="Proteomes" id="UP001364224">
    <property type="component" value="Unassembled WGS sequence"/>
</dbReference>
<dbReference type="SUPFAM" id="SSF46894">
    <property type="entry name" value="C-terminal effector domain of the bipartite response regulators"/>
    <property type="match status" value="1"/>
</dbReference>
<proteinExistence type="predicted"/>
<evidence type="ECO:0000256" key="2">
    <source>
        <dbReference type="PROSITE-ProRule" id="PRU01091"/>
    </source>
</evidence>
<dbReference type="EMBL" id="JAZHRV010000001">
    <property type="protein sequence ID" value="MEH2557472.1"/>
    <property type="molecule type" value="Genomic_DNA"/>
</dbReference>
<dbReference type="Gene3D" id="1.10.10.10">
    <property type="entry name" value="Winged helix-like DNA-binding domain superfamily/Winged helix DNA-binding domain"/>
    <property type="match status" value="1"/>
</dbReference>
<evidence type="ECO:0000313" key="4">
    <source>
        <dbReference type="EMBL" id="MEH2557472.1"/>
    </source>
</evidence>
<feature type="DNA-binding region" description="OmpR/PhoB-type" evidence="2">
    <location>
        <begin position="15"/>
        <end position="81"/>
    </location>
</feature>
<organism evidence="4 5">
    <name type="scientific">Bradyrhizobium algeriense</name>
    <dbReference type="NCBI Taxonomy" id="634784"/>
    <lineage>
        <taxon>Bacteria</taxon>
        <taxon>Pseudomonadati</taxon>
        <taxon>Pseudomonadota</taxon>
        <taxon>Alphaproteobacteria</taxon>
        <taxon>Hyphomicrobiales</taxon>
        <taxon>Nitrobacteraceae</taxon>
        <taxon>Bradyrhizobium</taxon>
    </lineage>
</organism>
<gene>
    <name evidence="4" type="ORF">V1286_005001</name>
</gene>
<keyword evidence="1 2" id="KW-0238">DNA-binding</keyword>
<accession>A0ABU8BFZ8</accession>
<dbReference type="InterPro" id="IPR001867">
    <property type="entry name" value="OmpR/PhoB-type_DNA-bd"/>
</dbReference>
<dbReference type="InterPro" id="IPR016032">
    <property type="entry name" value="Sig_transdc_resp-reg_C-effctor"/>
</dbReference>
<evidence type="ECO:0000259" key="3">
    <source>
        <dbReference type="PROSITE" id="PS51755"/>
    </source>
</evidence>